<feature type="transmembrane region" description="Helical" evidence="7">
    <location>
        <begin position="232"/>
        <end position="254"/>
    </location>
</feature>
<dbReference type="GO" id="GO:0030295">
    <property type="term" value="F:protein kinase activator activity"/>
    <property type="evidence" value="ECO:0007669"/>
    <property type="project" value="TreeGrafter"/>
</dbReference>
<dbReference type="Ensembl" id="ENSDCDT00010047980.1">
    <property type="protein sequence ID" value="ENSDCDP00010038371.1"/>
    <property type="gene ID" value="ENSDCDG00010024812.1"/>
</dbReference>
<keyword evidence="8" id="KW-0732">Signal</keyword>
<feature type="transmembrane region" description="Helical" evidence="7">
    <location>
        <begin position="95"/>
        <end position="118"/>
    </location>
</feature>
<sequence length="438" mass="47734">MASNHYQHVHFLLLLLVSASPMAIADNSTVATNLTTMTPSATTVPPAVTTSGPLVTTPLNSTVVPGCRANLDRIYFNLCDRQAVWGIVVESLASVGFLLSLGLFLGLLFWSLWVCACRPGYRRVGLGGKVAAHLLFLMGTAGVFAITFAFVVQLTPQTCPVRVFMFGVLFAMCFSSLASRCLALLGFSLARGWGEITTATALSLVQVIIATEWLVVVLVRDKQPCGYTPAEFAMLLIYVLFLLAVALMLSLWLLNLTCGTHSYAYSSGSRRQAQVQAGLMFFTLLLCAGVWVAWISMLTRGDQAVGRSPAWDDPVLSVGLVASGWVLLLGHGLGHLGFLCRCEGQSKERLPDFSGWTTPSMDLSRPPPRNKEGKENCSFEGDGVEKKVKKSLPVLRSPYESGFSMTEIDPSKDYTIPRPQTTNMNEPYDDYYGSRLEN</sequence>
<feature type="region of interest" description="Disordered" evidence="6">
    <location>
        <begin position="351"/>
        <end position="384"/>
    </location>
</feature>
<feature type="transmembrane region" description="Helical" evidence="7">
    <location>
        <begin position="130"/>
        <end position="152"/>
    </location>
</feature>
<dbReference type="GeneID" id="114793590"/>
<dbReference type="PANTHER" id="PTHR14511:SF7">
    <property type="entry name" value="RETINOIC ACID-INDUCED PROTEIN 3"/>
    <property type="match status" value="1"/>
</dbReference>
<feature type="chain" id="PRO_5044680223" description="G-protein coupled receptors family 3 profile domain-containing protein" evidence="8">
    <location>
        <begin position="26"/>
        <end position="438"/>
    </location>
</feature>
<dbReference type="Ensembl" id="ENSDCDT00010047974.1">
    <property type="protein sequence ID" value="ENSDCDP00010038365.1"/>
    <property type="gene ID" value="ENSDCDG00010024812.1"/>
</dbReference>
<keyword evidence="3 7" id="KW-0812">Transmembrane</keyword>
<dbReference type="GO" id="GO:0043235">
    <property type="term" value="C:receptor complex"/>
    <property type="evidence" value="ECO:0007669"/>
    <property type="project" value="TreeGrafter"/>
</dbReference>
<evidence type="ECO:0000256" key="4">
    <source>
        <dbReference type="ARBA" id="ARBA00022989"/>
    </source>
</evidence>
<feature type="signal peptide" evidence="8">
    <location>
        <begin position="1"/>
        <end position="25"/>
    </location>
</feature>
<keyword evidence="11" id="KW-1185">Reference proteome</keyword>
<reference evidence="10 11" key="1">
    <citation type="submission" date="2020-06" db="EMBL/GenBank/DDBJ databases">
        <authorList>
            <consortium name="Wellcome Sanger Institute Data Sharing"/>
        </authorList>
    </citation>
    <scope>NUCLEOTIDE SEQUENCE [LARGE SCALE GENOMIC DNA]</scope>
</reference>
<dbReference type="AlphaFoldDB" id="A0A8C4BL74"/>
<dbReference type="Proteomes" id="UP000694580">
    <property type="component" value="Chromosome 7"/>
</dbReference>
<keyword evidence="5 7" id="KW-0472">Membrane</keyword>
<evidence type="ECO:0000313" key="11">
    <source>
        <dbReference type="Proteomes" id="UP000694580"/>
    </source>
</evidence>
<comment type="similarity">
    <text evidence="2">Belongs to the G-protein coupled receptor 3 family.</text>
</comment>
<dbReference type="GO" id="GO:0070062">
    <property type="term" value="C:extracellular exosome"/>
    <property type="evidence" value="ECO:0007669"/>
    <property type="project" value="TreeGrafter"/>
</dbReference>
<proteinExistence type="inferred from homology"/>
<evidence type="ECO:0000256" key="7">
    <source>
        <dbReference type="SAM" id="Phobius"/>
    </source>
</evidence>
<accession>A0A8C4BL74</accession>
<feature type="domain" description="G-protein coupled receptors family 3 profile" evidence="9">
    <location>
        <begin position="81"/>
        <end position="329"/>
    </location>
</feature>
<feature type="transmembrane region" description="Helical" evidence="7">
    <location>
        <begin position="164"/>
        <end position="187"/>
    </location>
</feature>
<dbReference type="OrthoDB" id="8701926at2759"/>
<dbReference type="GO" id="GO:0005886">
    <property type="term" value="C:plasma membrane"/>
    <property type="evidence" value="ECO:0007669"/>
    <property type="project" value="TreeGrafter"/>
</dbReference>
<name>A0A8C4BL74_9TELE</name>
<dbReference type="GeneTree" id="ENSGT00950000182961"/>
<evidence type="ECO:0000256" key="2">
    <source>
        <dbReference type="ARBA" id="ARBA00007242"/>
    </source>
</evidence>
<evidence type="ECO:0000256" key="3">
    <source>
        <dbReference type="ARBA" id="ARBA00022692"/>
    </source>
</evidence>
<dbReference type="InterPro" id="IPR051753">
    <property type="entry name" value="RA-inducible_GPCR3"/>
</dbReference>
<protein>
    <recommendedName>
        <fullName evidence="9">G-protein coupled receptors family 3 profile domain-containing protein</fullName>
    </recommendedName>
</protein>
<evidence type="ECO:0000256" key="1">
    <source>
        <dbReference type="ARBA" id="ARBA00004141"/>
    </source>
</evidence>
<feature type="transmembrane region" description="Helical" evidence="7">
    <location>
        <begin position="315"/>
        <end position="339"/>
    </location>
</feature>
<dbReference type="RefSeq" id="XP_028841387.1">
    <property type="nucleotide sequence ID" value="XM_028985554.1"/>
</dbReference>
<evidence type="ECO:0000256" key="6">
    <source>
        <dbReference type="SAM" id="MobiDB-lite"/>
    </source>
</evidence>
<feature type="region of interest" description="Disordered" evidence="6">
    <location>
        <begin position="403"/>
        <end position="438"/>
    </location>
</feature>
<dbReference type="PANTHER" id="PTHR14511">
    <property type="entry name" value="G PROTEIN COUPLED RECEPTOR, CLASS C, GROUP 5"/>
    <property type="match status" value="1"/>
</dbReference>
<organism evidence="10 11">
    <name type="scientific">Denticeps clupeoides</name>
    <name type="common">denticle herring</name>
    <dbReference type="NCBI Taxonomy" id="299321"/>
    <lineage>
        <taxon>Eukaryota</taxon>
        <taxon>Metazoa</taxon>
        <taxon>Chordata</taxon>
        <taxon>Craniata</taxon>
        <taxon>Vertebrata</taxon>
        <taxon>Euteleostomi</taxon>
        <taxon>Actinopterygii</taxon>
        <taxon>Neopterygii</taxon>
        <taxon>Teleostei</taxon>
        <taxon>Clupei</taxon>
        <taxon>Clupeiformes</taxon>
        <taxon>Denticipitoidei</taxon>
        <taxon>Denticipitidae</taxon>
        <taxon>Denticeps</taxon>
    </lineage>
</organism>
<evidence type="ECO:0000256" key="8">
    <source>
        <dbReference type="SAM" id="SignalP"/>
    </source>
</evidence>
<evidence type="ECO:0000256" key="5">
    <source>
        <dbReference type="ARBA" id="ARBA00023136"/>
    </source>
</evidence>
<reference evidence="10" key="2">
    <citation type="submission" date="2025-05" db="UniProtKB">
        <authorList>
            <consortium name="Ensembl"/>
        </authorList>
    </citation>
    <scope>IDENTIFICATION</scope>
</reference>
<feature type="transmembrane region" description="Helical" evidence="7">
    <location>
        <begin position="275"/>
        <end position="295"/>
    </location>
</feature>
<feature type="transmembrane region" description="Helical" evidence="7">
    <location>
        <begin position="199"/>
        <end position="220"/>
    </location>
</feature>
<evidence type="ECO:0000259" key="9">
    <source>
        <dbReference type="Pfam" id="PF00003"/>
    </source>
</evidence>
<dbReference type="InterPro" id="IPR017978">
    <property type="entry name" value="GPCR_3_C"/>
</dbReference>
<dbReference type="Pfam" id="PF00003">
    <property type="entry name" value="7tm_3"/>
    <property type="match status" value="1"/>
</dbReference>
<gene>
    <name evidence="10" type="primary">LOC114793590</name>
</gene>
<comment type="subcellular location">
    <subcellularLocation>
        <location evidence="1">Membrane</location>
        <topology evidence="1">Multi-pass membrane protein</topology>
    </subcellularLocation>
</comment>
<dbReference type="GO" id="GO:0004930">
    <property type="term" value="F:G protein-coupled receptor activity"/>
    <property type="evidence" value="ECO:0007669"/>
    <property type="project" value="InterPro"/>
</dbReference>
<keyword evidence="4 7" id="KW-1133">Transmembrane helix</keyword>
<evidence type="ECO:0000313" key="10">
    <source>
        <dbReference type="Ensembl" id="ENSDCDP00010038371.1"/>
    </source>
</evidence>